<feature type="transmembrane region" description="Helical" evidence="1">
    <location>
        <begin position="31"/>
        <end position="50"/>
    </location>
</feature>
<evidence type="ECO:0000256" key="1">
    <source>
        <dbReference type="SAM" id="Phobius"/>
    </source>
</evidence>
<evidence type="ECO:0000313" key="3">
    <source>
        <dbReference type="Proteomes" id="UP000184304"/>
    </source>
</evidence>
<sequence length="60" mass="6929">MVRPVKCFSANALHGTWTYLLHQSAANYRRFLFIITITITISLATLRLWILQAPMSTVDY</sequence>
<keyword evidence="1" id="KW-0472">Membrane</keyword>
<dbReference type="EMBL" id="KV878205">
    <property type="protein sequence ID" value="OJI82369.1"/>
    <property type="molecule type" value="Genomic_DNA"/>
</dbReference>
<evidence type="ECO:0000313" key="2">
    <source>
        <dbReference type="EMBL" id="OJI82369.1"/>
    </source>
</evidence>
<reference evidence="3" key="1">
    <citation type="journal article" date="2017" name="Genome Biol.">
        <title>Comparative genomics reveals high biological diversity and specific adaptations in the industrially and medically important fungal genus Aspergillus.</title>
        <authorList>
            <person name="de Vries R.P."/>
            <person name="Riley R."/>
            <person name="Wiebenga A."/>
            <person name="Aguilar-Osorio G."/>
            <person name="Amillis S."/>
            <person name="Uchima C.A."/>
            <person name="Anderluh G."/>
            <person name="Asadollahi M."/>
            <person name="Askin M."/>
            <person name="Barry K."/>
            <person name="Battaglia E."/>
            <person name="Bayram O."/>
            <person name="Benocci T."/>
            <person name="Braus-Stromeyer S.A."/>
            <person name="Caldana C."/>
            <person name="Canovas D."/>
            <person name="Cerqueira G.C."/>
            <person name="Chen F."/>
            <person name="Chen W."/>
            <person name="Choi C."/>
            <person name="Clum A."/>
            <person name="Dos Santos R.A."/>
            <person name="Damasio A.R."/>
            <person name="Diallinas G."/>
            <person name="Emri T."/>
            <person name="Fekete E."/>
            <person name="Flipphi M."/>
            <person name="Freyberg S."/>
            <person name="Gallo A."/>
            <person name="Gournas C."/>
            <person name="Habgood R."/>
            <person name="Hainaut M."/>
            <person name="Harispe M.L."/>
            <person name="Henrissat B."/>
            <person name="Hilden K.S."/>
            <person name="Hope R."/>
            <person name="Hossain A."/>
            <person name="Karabika E."/>
            <person name="Karaffa L."/>
            <person name="Karanyi Z."/>
            <person name="Krasevec N."/>
            <person name="Kuo A."/>
            <person name="Kusch H."/>
            <person name="LaButti K."/>
            <person name="Lagendijk E.L."/>
            <person name="Lapidus A."/>
            <person name="Levasseur A."/>
            <person name="Lindquist E."/>
            <person name="Lipzen A."/>
            <person name="Logrieco A.F."/>
            <person name="MacCabe A."/>
            <person name="Maekelae M.R."/>
            <person name="Malavazi I."/>
            <person name="Melin P."/>
            <person name="Meyer V."/>
            <person name="Mielnichuk N."/>
            <person name="Miskei M."/>
            <person name="Molnar A.P."/>
            <person name="Mule G."/>
            <person name="Ngan C.Y."/>
            <person name="Orejas M."/>
            <person name="Orosz E."/>
            <person name="Ouedraogo J.P."/>
            <person name="Overkamp K.M."/>
            <person name="Park H.-S."/>
            <person name="Perrone G."/>
            <person name="Piumi F."/>
            <person name="Punt P.J."/>
            <person name="Ram A.F."/>
            <person name="Ramon A."/>
            <person name="Rauscher S."/>
            <person name="Record E."/>
            <person name="Riano-Pachon D.M."/>
            <person name="Robert V."/>
            <person name="Roehrig J."/>
            <person name="Ruller R."/>
            <person name="Salamov A."/>
            <person name="Salih N.S."/>
            <person name="Samson R.A."/>
            <person name="Sandor E."/>
            <person name="Sanguinetti M."/>
            <person name="Schuetze T."/>
            <person name="Sepcic K."/>
            <person name="Shelest E."/>
            <person name="Sherlock G."/>
            <person name="Sophianopoulou V."/>
            <person name="Squina F.M."/>
            <person name="Sun H."/>
            <person name="Susca A."/>
            <person name="Todd R.B."/>
            <person name="Tsang A."/>
            <person name="Unkles S.E."/>
            <person name="van de Wiele N."/>
            <person name="van Rossen-Uffink D."/>
            <person name="Oliveira J.V."/>
            <person name="Vesth T.C."/>
            <person name="Visser J."/>
            <person name="Yu J.-H."/>
            <person name="Zhou M."/>
            <person name="Andersen M.R."/>
            <person name="Archer D.B."/>
            <person name="Baker S.E."/>
            <person name="Benoit I."/>
            <person name="Brakhage A.A."/>
            <person name="Braus G.H."/>
            <person name="Fischer R."/>
            <person name="Frisvad J.C."/>
            <person name="Goldman G.H."/>
            <person name="Houbraken J."/>
            <person name="Oakley B."/>
            <person name="Pocsi I."/>
            <person name="Scazzocchio C."/>
            <person name="Seiboth B."/>
            <person name="vanKuyk P.A."/>
            <person name="Wortman J."/>
            <person name="Dyer P.S."/>
            <person name="Grigoriev I.V."/>
        </authorList>
    </citation>
    <scope>NUCLEOTIDE SEQUENCE [LARGE SCALE GENOMIC DNA]</scope>
    <source>
        <strain evidence="3">CBS 134.48</strain>
    </source>
</reference>
<dbReference type="AlphaFoldDB" id="A0A1L9MZA6"/>
<dbReference type="VEuPathDB" id="FungiDB:ASPTUDRAFT_45826"/>
<protein>
    <submittedName>
        <fullName evidence="2">Uncharacterized protein</fullName>
    </submittedName>
</protein>
<proteinExistence type="predicted"/>
<keyword evidence="1" id="KW-0812">Transmembrane</keyword>
<accession>A0A1L9MZA6</accession>
<organism evidence="2 3">
    <name type="scientific">Aspergillus tubingensis (strain CBS 134.48)</name>
    <dbReference type="NCBI Taxonomy" id="767770"/>
    <lineage>
        <taxon>Eukaryota</taxon>
        <taxon>Fungi</taxon>
        <taxon>Dikarya</taxon>
        <taxon>Ascomycota</taxon>
        <taxon>Pezizomycotina</taxon>
        <taxon>Eurotiomycetes</taxon>
        <taxon>Eurotiomycetidae</taxon>
        <taxon>Eurotiales</taxon>
        <taxon>Aspergillaceae</taxon>
        <taxon>Aspergillus</taxon>
        <taxon>Aspergillus subgen. Circumdati</taxon>
    </lineage>
</organism>
<keyword evidence="3" id="KW-1185">Reference proteome</keyword>
<dbReference type="Proteomes" id="UP000184304">
    <property type="component" value="Unassembled WGS sequence"/>
</dbReference>
<name>A0A1L9MZA6_ASPTC</name>
<keyword evidence="1" id="KW-1133">Transmembrane helix</keyword>
<gene>
    <name evidence="2" type="ORF">ASPTUDRAFT_45826</name>
</gene>